<dbReference type="InterPro" id="IPR049614">
    <property type="entry name" value="HrpB_DEXH"/>
</dbReference>
<evidence type="ECO:0000256" key="1">
    <source>
        <dbReference type="ARBA" id="ARBA00022741"/>
    </source>
</evidence>
<evidence type="ECO:0000259" key="7">
    <source>
        <dbReference type="PROSITE" id="PS51194"/>
    </source>
</evidence>
<dbReference type="SUPFAM" id="SSF52540">
    <property type="entry name" value="P-loop containing nucleoside triphosphate hydrolases"/>
    <property type="match status" value="1"/>
</dbReference>
<dbReference type="Pfam" id="PF00271">
    <property type="entry name" value="Helicase_C"/>
    <property type="match status" value="1"/>
</dbReference>
<dbReference type="InterPro" id="IPR013689">
    <property type="entry name" value="RNA_helicase_ATP-dep_HrpB_C"/>
</dbReference>
<gene>
    <name evidence="8" type="ORF">V1286_006460</name>
</gene>
<evidence type="ECO:0000259" key="6">
    <source>
        <dbReference type="PROSITE" id="PS51192"/>
    </source>
</evidence>
<keyword evidence="4" id="KW-0067">ATP-binding</keyword>
<dbReference type="EC" id="3.6.4.13" evidence="8"/>
<sequence length="825" mass="88818">MPRTFDTPLPIDAVLDELGRTLAANNAAVLVAPPGAGKTTRVPLALLDAPWLNGKKIIMLEPRRIAARASAERMARTLGERAGETVGYRVRFGSKISRATRIEVVTEGIFSRQILDDPELSGVAAVLFDEFHERSLDADLGLALARDAQTGLREDLRILVMSATLNGARVGKLLGDAPVVASEGRAFPVETRYLGRKADAPVERQMADAIATALRVDPGSVLAFLPGAAEIRRTQNFLGERVHDASVEIVPLFGALDAAVQDRAIAPAPKGKRKVVLATSIAETSLTIEGVRIVVDSGLARVPRYEPDIGLTRLETVRASRAAVDQRRGRAGRTEPGVCYRLWDEPQTASLAAYTQPEILSADLSSLVLDLAQWGVRDPATLAFLDSPPAPALKEANSLLHELGALDSDGRITAEGKSLRALALPPRLARMIVDSHRLGAGEEAADIAAILTERGLGGDSVDLDARLDQFRRDRSPRASSARSLAQRWAQQVASTEGPAGEDASPSTGIMLALAFPDRVARNRGNGSFVLANGRGAAVEQTSSLARAPYIAVGELTGTAAQGRILLAAPIAQADIEARFADQIEDTEETSFDRGAMALRGRRKRTLHAITLSEAPIALSPSAETARIFAAGLVAAGIDKLPWSKSLKQWRDRVMFLRKAEGDSWPDLSDTALAADCENWLVPVLYDKTSLKELSPADLSDALMALLPWELRARLEREAPTHFEAPTGTMLAIDYEAEQGPTIAVRLQELFGLNTHPSIAKGAVPLVLELLSPAQRPVQVTRDLPGFWRGSYAAVRSDLRGRYPRHPWPEDPATALPTRRVKPRGT</sequence>
<dbReference type="InterPro" id="IPR010225">
    <property type="entry name" value="HrpB"/>
</dbReference>
<dbReference type="PANTHER" id="PTHR43519">
    <property type="entry name" value="ATP-DEPENDENT RNA HELICASE HRPB"/>
    <property type="match status" value="1"/>
</dbReference>
<dbReference type="RefSeq" id="WP_334486450.1">
    <property type="nucleotide sequence ID" value="NZ_JAZHRV010000001.1"/>
</dbReference>
<dbReference type="SMART" id="SM00490">
    <property type="entry name" value="HELICc"/>
    <property type="match status" value="1"/>
</dbReference>
<evidence type="ECO:0000313" key="8">
    <source>
        <dbReference type="EMBL" id="MEH2558931.1"/>
    </source>
</evidence>
<keyword evidence="3 8" id="KW-0347">Helicase</keyword>
<dbReference type="Gene3D" id="1.20.120.1080">
    <property type="match status" value="1"/>
</dbReference>
<dbReference type="InterPro" id="IPR011545">
    <property type="entry name" value="DEAD/DEAH_box_helicase_dom"/>
</dbReference>
<dbReference type="Proteomes" id="UP001364224">
    <property type="component" value="Unassembled WGS sequence"/>
</dbReference>
<dbReference type="PANTHER" id="PTHR43519:SF1">
    <property type="entry name" value="ATP-DEPENDENT RNA HELICASE HRPB"/>
    <property type="match status" value="1"/>
</dbReference>
<feature type="domain" description="Helicase ATP-binding" evidence="6">
    <location>
        <begin position="19"/>
        <end position="183"/>
    </location>
</feature>
<dbReference type="InterPro" id="IPR007502">
    <property type="entry name" value="Helicase-assoc_dom"/>
</dbReference>
<dbReference type="SMART" id="SM00847">
    <property type="entry name" value="HA2"/>
    <property type="match status" value="1"/>
</dbReference>
<dbReference type="GO" id="GO:0003724">
    <property type="term" value="F:RNA helicase activity"/>
    <property type="evidence" value="ECO:0007669"/>
    <property type="project" value="UniProtKB-EC"/>
</dbReference>
<dbReference type="CDD" id="cd17990">
    <property type="entry name" value="DEXHc_HrpB"/>
    <property type="match status" value="1"/>
</dbReference>
<dbReference type="PROSITE" id="PS51194">
    <property type="entry name" value="HELICASE_CTER"/>
    <property type="match status" value="1"/>
</dbReference>
<dbReference type="PROSITE" id="PS51192">
    <property type="entry name" value="HELICASE_ATP_BIND_1"/>
    <property type="match status" value="1"/>
</dbReference>
<organism evidence="8 9">
    <name type="scientific">Bradyrhizobium algeriense</name>
    <dbReference type="NCBI Taxonomy" id="634784"/>
    <lineage>
        <taxon>Bacteria</taxon>
        <taxon>Pseudomonadati</taxon>
        <taxon>Pseudomonadota</taxon>
        <taxon>Alphaproteobacteria</taxon>
        <taxon>Hyphomicrobiales</taxon>
        <taxon>Nitrobacteraceae</taxon>
        <taxon>Bradyrhizobium</taxon>
    </lineage>
</organism>
<dbReference type="Pfam" id="PF00270">
    <property type="entry name" value="DEAD"/>
    <property type="match status" value="1"/>
</dbReference>
<dbReference type="CDD" id="cd18791">
    <property type="entry name" value="SF2_C_RHA"/>
    <property type="match status" value="1"/>
</dbReference>
<protein>
    <submittedName>
        <fullName evidence="8">ATP-dependent helicase HrpB</fullName>
        <ecNumber evidence="8">3.6.4.13</ecNumber>
    </submittedName>
</protein>
<dbReference type="GO" id="GO:0016787">
    <property type="term" value="F:hydrolase activity"/>
    <property type="evidence" value="ECO:0007669"/>
    <property type="project" value="UniProtKB-KW"/>
</dbReference>
<keyword evidence="1" id="KW-0547">Nucleotide-binding</keyword>
<dbReference type="NCBIfam" id="TIGR01970">
    <property type="entry name" value="DEAH_box_HrpB"/>
    <property type="match status" value="1"/>
</dbReference>
<evidence type="ECO:0000256" key="2">
    <source>
        <dbReference type="ARBA" id="ARBA00022801"/>
    </source>
</evidence>
<name>A0ABU8BK48_9BRAD</name>
<dbReference type="InterPro" id="IPR014001">
    <property type="entry name" value="Helicase_ATP-bd"/>
</dbReference>
<feature type="region of interest" description="Disordered" evidence="5">
    <location>
        <begin position="472"/>
        <end position="505"/>
    </location>
</feature>
<evidence type="ECO:0000256" key="5">
    <source>
        <dbReference type="SAM" id="MobiDB-lite"/>
    </source>
</evidence>
<dbReference type="SMART" id="SM00487">
    <property type="entry name" value="DEXDc"/>
    <property type="match status" value="1"/>
</dbReference>
<feature type="region of interest" description="Disordered" evidence="5">
    <location>
        <begin position="802"/>
        <end position="825"/>
    </location>
</feature>
<keyword evidence="9" id="KW-1185">Reference proteome</keyword>
<accession>A0ABU8BK48</accession>
<proteinExistence type="predicted"/>
<dbReference type="Gene3D" id="3.40.50.300">
    <property type="entry name" value="P-loop containing nucleotide triphosphate hydrolases"/>
    <property type="match status" value="2"/>
</dbReference>
<dbReference type="EMBL" id="JAZHRV010000001">
    <property type="protein sequence ID" value="MEH2558931.1"/>
    <property type="molecule type" value="Genomic_DNA"/>
</dbReference>
<evidence type="ECO:0000256" key="3">
    <source>
        <dbReference type="ARBA" id="ARBA00022806"/>
    </source>
</evidence>
<feature type="domain" description="Helicase C-terminal" evidence="7">
    <location>
        <begin position="206"/>
        <end position="375"/>
    </location>
</feature>
<evidence type="ECO:0000256" key="4">
    <source>
        <dbReference type="ARBA" id="ARBA00022840"/>
    </source>
</evidence>
<evidence type="ECO:0000313" key="9">
    <source>
        <dbReference type="Proteomes" id="UP001364224"/>
    </source>
</evidence>
<reference evidence="8 9" key="1">
    <citation type="submission" date="2024-02" db="EMBL/GenBank/DDBJ databases">
        <title>Adaptive strategies in a cosmopolitan and abundant soil bacterium.</title>
        <authorList>
            <person name="Carini P."/>
        </authorList>
    </citation>
    <scope>NUCLEOTIDE SEQUENCE [LARGE SCALE GENOMIC DNA]</scope>
    <source>
        <strain evidence="8 9">AZCC 1608</strain>
    </source>
</reference>
<dbReference type="InterPro" id="IPR001650">
    <property type="entry name" value="Helicase_C-like"/>
</dbReference>
<dbReference type="InterPro" id="IPR027417">
    <property type="entry name" value="P-loop_NTPase"/>
</dbReference>
<dbReference type="Pfam" id="PF08482">
    <property type="entry name" value="HrpB_C"/>
    <property type="match status" value="1"/>
</dbReference>
<feature type="compositionally biased region" description="Low complexity" evidence="5">
    <location>
        <begin position="477"/>
        <end position="491"/>
    </location>
</feature>
<dbReference type="PIRSF" id="PIRSF005496">
    <property type="entry name" value="ATP_hel_hrpB"/>
    <property type="match status" value="1"/>
</dbReference>
<comment type="caution">
    <text evidence="8">The sequence shown here is derived from an EMBL/GenBank/DDBJ whole genome shotgun (WGS) entry which is preliminary data.</text>
</comment>
<keyword evidence="2 8" id="KW-0378">Hydrolase</keyword>